<comment type="caution">
    <text evidence="1">The sequence shown here is derived from an EMBL/GenBank/DDBJ whole genome shotgun (WGS) entry which is preliminary data.</text>
</comment>
<dbReference type="AlphaFoldDB" id="A0A814KGQ6"/>
<accession>A0A814KGQ6</accession>
<reference evidence="1" key="1">
    <citation type="submission" date="2021-02" db="EMBL/GenBank/DDBJ databases">
        <authorList>
            <person name="Nowell W R."/>
        </authorList>
    </citation>
    <scope>NUCLEOTIDE SEQUENCE</scope>
</reference>
<organism evidence="1 3">
    <name type="scientific">Adineta steineri</name>
    <dbReference type="NCBI Taxonomy" id="433720"/>
    <lineage>
        <taxon>Eukaryota</taxon>
        <taxon>Metazoa</taxon>
        <taxon>Spiralia</taxon>
        <taxon>Gnathifera</taxon>
        <taxon>Rotifera</taxon>
        <taxon>Eurotatoria</taxon>
        <taxon>Bdelloidea</taxon>
        <taxon>Adinetida</taxon>
        <taxon>Adinetidae</taxon>
        <taxon>Adineta</taxon>
    </lineage>
</organism>
<dbReference type="EMBL" id="CAJOAY010005767">
    <property type="protein sequence ID" value="CAF4119149.1"/>
    <property type="molecule type" value="Genomic_DNA"/>
</dbReference>
<name>A0A814KGQ6_9BILA</name>
<dbReference type="Proteomes" id="UP000663891">
    <property type="component" value="Unassembled WGS sequence"/>
</dbReference>
<gene>
    <name evidence="2" type="ORF">OKA104_LOCUS36630</name>
    <name evidence="1" type="ORF">VCS650_LOCUS17400</name>
</gene>
<evidence type="ECO:0000313" key="3">
    <source>
        <dbReference type="Proteomes" id="UP000663891"/>
    </source>
</evidence>
<evidence type="ECO:0000313" key="2">
    <source>
        <dbReference type="EMBL" id="CAF4119149.1"/>
    </source>
</evidence>
<dbReference type="Proteomes" id="UP000663881">
    <property type="component" value="Unassembled WGS sequence"/>
</dbReference>
<evidence type="ECO:0000313" key="1">
    <source>
        <dbReference type="EMBL" id="CAF1050923.1"/>
    </source>
</evidence>
<dbReference type="EMBL" id="CAJNON010000160">
    <property type="protein sequence ID" value="CAF1050923.1"/>
    <property type="molecule type" value="Genomic_DNA"/>
</dbReference>
<proteinExistence type="predicted"/>
<sequence>MQSHLPRIKTYIHYKGCDYQCFDLNDCTAASVNQIRNTIPAALEIEALSSHDSIEIQNDENEYVVLNDYFLKKQKPWDTSTHDKKIKLKIVSREVGESNTEPNDLSMYSLIAYTSVTPLKFIYDLAPRQRLQYPDEANLVAIQTIKNDNHKKNSRLPILQIPIEYVHLIKAGGSVDVISAIVLYGNNHDHVSDFYLAPFRGFWPSGKKNRPSRDDSFSNPIIQPITIEQIKMVKAAEDEESYQMKLSLCLMHAVNARYSTNTQAPVKFDQDFILSNAQPVVSHHSYSLPSSTTDTGTSETINGKHYSVICALRGDPKASCIDGNTICSSAMFTIEPRVRRN</sequence>
<protein>
    <submittedName>
        <fullName evidence="1">Uncharacterized protein</fullName>
    </submittedName>
</protein>